<evidence type="ECO:0000259" key="17">
    <source>
        <dbReference type="Pfam" id="PF00487"/>
    </source>
</evidence>
<protein>
    <recommendedName>
        <fullName evidence="17">Fatty acid desaturase domain-containing protein</fullName>
    </recommendedName>
</protein>
<keyword evidence="7 16" id="KW-1133">Transmembrane helix</keyword>
<proteinExistence type="inferred from homology"/>
<gene>
    <name evidence="18" type="ORF">PPROV_000985600</name>
</gene>
<dbReference type="Proteomes" id="UP000660262">
    <property type="component" value="Unassembled WGS sequence"/>
</dbReference>
<dbReference type="PRINTS" id="PR00075">
    <property type="entry name" value="FACDDSATRASE"/>
</dbReference>
<sequence>MIASSHLSTSRHDTRHTSSSSSRGKHMRACVRPSQAAGKNFASNAANANTFMAAFRSPARNQQQHVSTTQQKQQHVQHAASADVATLDALQEQMSAQLDREEEELRMARDNYIAARMGDRPANVDTKHENTNAKEFDMPGSDFKAKQRWLHWLNRSWSEGDKTYMAVMLVSHIGALFAPFCFSWANFATFVATYIVTGMLGITLSYHRNLSHKAFRLPKPLEHFFAYCGVLSVQGDPIEWVSSHRHHHRHCDTENDPHTPYEGLWWSHMGWLFDTHTTMSRVSDRSNAADLAADPFYRFVQKTYGWHVAASYIALYILGGWPCVVWGGFLRTVWVYHITWLVNSASHVWGYQSWRTGDLSRNNWWVGILAFGEGWHNNHHAFGFSARHGLKWFEFDPTWYCIWALKKLGLATNVKLPTEAQKDKLRWNRDRENGASGETTMPAAASECKSAFG</sequence>
<comment type="similarity">
    <text evidence="3 13">Belongs to the fatty acid desaturase type 1 family.</text>
</comment>
<dbReference type="CDD" id="cd03505">
    <property type="entry name" value="Delta9-FADS-like"/>
    <property type="match status" value="1"/>
</dbReference>
<evidence type="ECO:0000256" key="12">
    <source>
        <dbReference type="ARBA" id="ARBA00023160"/>
    </source>
</evidence>
<keyword evidence="19" id="KW-1185">Reference proteome</keyword>
<feature type="coiled-coil region" evidence="14">
    <location>
        <begin position="84"/>
        <end position="111"/>
    </location>
</feature>
<evidence type="ECO:0000313" key="19">
    <source>
        <dbReference type="Proteomes" id="UP000660262"/>
    </source>
</evidence>
<accession>A0A830HUI9</accession>
<comment type="domain">
    <text evidence="13">The histidine box domains are involved in binding the catalytic metal ions.</text>
</comment>
<organism evidence="18 19">
    <name type="scientific">Pycnococcus provasolii</name>
    <dbReference type="NCBI Taxonomy" id="41880"/>
    <lineage>
        <taxon>Eukaryota</taxon>
        <taxon>Viridiplantae</taxon>
        <taxon>Chlorophyta</taxon>
        <taxon>Pseudoscourfieldiophyceae</taxon>
        <taxon>Pseudoscourfieldiales</taxon>
        <taxon>Pycnococcaceae</taxon>
        <taxon>Pycnococcus</taxon>
    </lineage>
</organism>
<dbReference type="AlphaFoldDB" id="A0A830HUI9"/>
<dbReference type="PANTHER" id="PTHR11351:SF31">
    <property type="entry name" value="DESATURASE 1, ISOFORM A-RELATED"/>
    <property type="match status" value="1"/>
</dbReference>
<name>A0A830HUI9_9CHLO</name>
<feature type="domain" description="Fatty acid desaturase" evidence="17">
    <location>
        <begin position="184"/>
        <end position="398"/>
    </location>
</feature>
<evidence type="ECO:0000256" key="10">
    <source>
        <dbReference type="ARBA" id="ARBA00023098"/>
    </source>
</evidence>
<evidence type="ECO:0000256" key="15">
    <source>
        <dbReference type="SAM" id="MobiDB-lite"/>
    </source>
</evidence>
<keyword evidence="4 13" id="KW-0444">Lipid biosynthesis</keyword>
<keyword evidence="14" id="KW-0175">Coiled coil</keyword>
<evidence type="ECO:0000256" key="11">
    <source>
        <dbReference type="ARBA" id="ARBA00023136"/>
    </source>
</evidence>
<feature type="region of interest" description="Disordered" evidence="15">
    <location>
        <begin position="429"/>
        <end position="453"/>
    </location>
</feature>
<dbReference type="InterPro" id="IPR015876">
    <property type="entry name" value="Acyl-CoA_DS"/>
</dbReference>
<evidence type="ECO:0000256" key="7">
    <source>
        <dbReference type="ARBA" id="ARBA00022989"/>
    </source>
</evidence>
<keyword evidence="10" id="KW-0443">Lipid metabolism</keyword>
<evidence type="ECO:0000256" key="2">
    <source>
        <dbReference type="ARBA" id="ARBA00005189"/>
    </source>
</evidence>
<evidence type="ECO:0000256" key="14">
    <source>
        <dbReference type="SAM" id="Coils"/>
    </source>
</evidence>
<dbReference type="PANTHER" id="PTHR11351">
    <property type="entry name" value="ACYL-COA DESATURASE"/>
    <property type="match status" value="1"/>
</dbReference>
<evidence type="ECO:0000313" key="18">
    <source>
        <dbReference type="EMBL" id="GHP11126.1"/>
    </source>
</evidence>
<reference evidence="18" key="1">
    <citation type="submission" date="2020-10" db="EMBL/GenBank/DDBJ databases">
        <title>Unveiling of a novel bifunctional photoreceptor, Dualchrome1, isolated from a cosmopolitan green alga.</title>
        <authorList>
            <person name="Suzuki S."/>
            <person name="Kawachi M."/>
        </authorList>
    </citation>
    <scope>NUCLEOTIDE SEQUENCE</scope>
    <source>
        <strain evidence="18">NIES 2893</strain>
    </source>
</reference>
<dbReference type="OrthoDB" id="10260134at2759"/>
<evidence type="ECO:0000256" key="8">
    <source>
        <dbReference type="ARBA" id="ARBA00023002"/>
    </source>
</evidence>
<dbReference type="EMBL" id="BNJQ01000033">
    <property type="protein sequence ID" value="GHP11126.1"/>
    <property type="molecule type" value="Genomic_DNA"/>
</dbReference>
<feature type="region of interest" description="Disordered" evidence="15">
    <location>
        <begin position="1"/>
        <end position="29"/>
    </location>
</feature>
<evidence type="ECO:0000256" key="9">
    <source>
        <dbReference type="ARBA" id="ARBA00023004"/>
    </source>
</evidence>
<feature type="transmembrane region" description="Helical" evidence="16">
    <location>
        <begin position="191"/>
        <end position="207"/>
    </location>
</feature>
<comment type="subcellular location">
    <subcellularLocation>
        <location evidence="1">Membrane</location>
        <topology evidence="1">Multi-pass membrane protein</topology>
    </subcellularLocation>
</comment>
<evidence type="ECO:0000256" key="4">
    <source>
        <dbReference type="ARBA" id="ARBA00022516"/>
    </source>
</evidence>
<dbReference type="Pfam" id="PF00487">
    <property type="entry name" value="FA_desaturase"/>
    <property type="match status" value="1"/>
</dbReference>
<keyword evidence="11 16" id="KW-0472">Membrane</keyword>
<evidence type="ECO:0000256" key="13">
    <source>
        <dbReference type="RuleBase" id="RU000581"/>
    </source>
</evidence>
<evidence type="ECO:0000256" key="5">
    <source>
        <dbReference type="ARBA" id="ARBA00022692"/>
    </source>
</evidence>
<comment type="caution">
    <text evidence="18">The sequence shown here is derived from an EMBL/GenBank/DDBJ whole genome shotgun (WGS) entry which is preliminary data.</text>
</comment>
<dbReference type="GO" id="GO:0016717">
    <property type="term" value="F:oxidoreductase activity, acting on paired donors, with oxidation of a pair of donors resulting in the reduction of molecular oxygen to two molecules of water"/>
    <property type="evidence" value="ECO:0007669"/>
    <property type="project" value="InterPro"/>
</dbReference>
<keyword evidence="12 13" id="KW-0275">Fatty acid biosynthesis</keyword>
<keyword evidence="5 13" id="KW-0812">Transmembrane</keyword>
<evidence type="ECO:0000256" key="1">
    <source>
        <dbReference type="ARBA" id="ARBA00004141"/>
    </source>
</evidence>
<dbReference type="GO" id="GO:0042761">
    <property type="term" value="P:very long-chain fatty acid biosynthetic process"/>
    <property type="evidence" value="ECO:0007669"/>
    <property type="project" value="TreeGrafter"/>
</dbReference>
<comment type="cofactor">
    <cofactor evidence="13">
        <name>Fe(2+)</name>
        <dbReference type="ChEBI" id="CHEBI:29033"/>
    </cofactor>
</comment>
<evidence type="ECO:0000256" key="3">
    <source>
        <dbReference type="ARBA" id="ARBA00009295"/>
    </source>
</evidence>
<evidence type="ECO:0000256" key="16">
    <source>
        <dbReference type="SAM" id="Phobius"/>
    </source>
</evidence>
<keyword evidence="9" id="KW-0408">Iron</keyword>
<evidence type="ECO:0000256" key="6">
    <source>
        <dbReference type="ARBA" id="ARBA00022832"/>
    </source>
</evidence>
<comment type="pathway">
    <text evidence="2">Lipid metabolism.</text>
</comment>
<dbReference type="GO" id="GO:0005789">
    <property type="term" value="C:endoplasmic reticulum membrane"/>
    <property type="evidence" value="ECO:0007669"/>
    <property type="project" value="TreeGrafter"/>
</dbReference>
<dbReference type="InterPro" id="IPR005804">
    <property type="entry name" value="FA_desaturase_dom"/>
</dbReference>
<keyword evidence="6" id="KW-0276">Fatty acid metabolism</keyword>
<feature type="transmembrane region" description="Helical" evidence="16">
    <location>
        <begin position="304"/>
        <end position="327"/>
    </location>
</feature>
<keyword evidence="8 13" id="KW-0560">Oxidoreductase</keyword>